<dbReference type="EMBL" id="JAGGLP010000058">
    <property type="protein sequence ID" value="MBP2056703.1"/>
    <property type="molecule type" value="Genomic_DNA"/>
</dbReference>
<comment type="caution">
    <text evidence="4">The sequence shown here is derived from an EMBL/GenBank/DDBJ whole genome shotgun (WGS) entry which is preliminary data.</text>
</comment>
<dbReference type="Pfam" id="PF14310">
    <property type="entry name" value="Fn3-like"/>
    <property type="match status" value="1"/>
</dbReference>
<comment type="similarity">
    <text evidence="1">Belongs to the glycosyl hydrolase 3 family.</text>
</comment>
<sequence>MGQLPMSYDRKRARADADDYIDMPSTPLYEFGAGRGYTTFRYDRVRLTRDSIGIDGTTRVLVDITNTGRRAGTEVVQLYVTDNQASVSLPYIRLRGVRKVRAEPGERVTVGFGITAGRDLTLVDERLRTVVEPGTFEIKIGSSSARIHLGATLTVT</sequence>
<dbReference type="InterPro" id="IPR026891">
    <property type="entry name" value="Fn3-like"/>
</dbReference>
<reference evidence="4 5" key="1">
    <citation type="submission" date="2021-03" db="EMBL/GenBank/DDBJ databases">
        <title>Genomic Encyclopedia of Type Strains, Phase IV (KMG-IV): sequencing the most valuable type-strain genomes for metagenomic binning, comparative biology and taxonomic classification.</title>
        <authorList>
            <person name="Goeker M."/>
        </authorList>
    </citation>
    <scope>NUCLEOTIDE SEQUENCE [LARGE SCALE GENOMIC DNA]</scope>
    <source>
        <strain evidence="4 5">DSM 40499</strain>
    </source>
</reference>
<keyword evidence="2" id="KW-0378">Hydrolase</keyword>
<protein>
    <recommendedName>
        <fullName evidence="3">Fibronectin type III-like domain-containing protein</fullName>
    </recommendedName>
</protein>
<keyword evidence="5" id="KW-1185">Reference proteome</keyword>
<dbReference type="PANTHER" id="PTHR42715:SF10">
    <property type="entry name" value="BETA-GLUCOSIDASE"/>
    <property type="match status" value="1"/>
</dbReference>
<dbReference type="Gene3D" id="2.60.40.10">
    <property type="entry name" value="Immunoglobulins"/>
    <property type="match status" value="1"/>
</dbReference>
<dbReference type="InterPro" id="IPR050288">
    <property type="entry name" value="Cellulose_deg_GH3"/>
</dbReference>
<proteinExistence type="inferred from homology"/>
<accession>A0ABS4MAJ8</accession>
<feature type="domain" description="Fibronectin type III-like" evidence="3">
    <location>
        <begin position="74"/>
        <end position="144"/>
    </location>
</feature>
<dbReference type="Proteomes" id="UP001519309">
    <property type="component" value="Unassembled WGS sequence"/>
</dbReference>
<evidence type="ECO:0000256" key="2">
    <source>
        <dbReference type="ARBA" id="ARBA00022801"/>
    </source>
</evidence>
<gene>
    <name evidence="4" type="ORF">J2Z21_009722</name>
</gene>
<organism evidence="4 5">
    <name type="scientific">Streptomyces griseochromogenes</name>
    <dbReference type="NCBI Taxonomy" id="68214"/>
    <lineage>
        <taxon>Bacteria</taxon>
        <taxon>Bacillati</taxon>
        <taxon>Actinomycetota</taxon>
        <taxon>Actinomycetes</taxon>
        <taxon>Kitasatosporales</taxon>
        <taxon>Streptomycetaceae</taxon>
        <taxon>Streptomyces</taxon>
    </lineage>
</organism>
<name>A0ABS4MAJ8_9ACTN</name>
<dbReference type="PANTHER" id="PTHR42715">
    <property type="entry name" value="BETA-GLUCOSIDASE"/>
    <property type="match status" value="1"/>
</dbReference>
<evidence type="ECO:0000313" key="4">
    <source>
        <dbReference type="EMBL" id="MBP2056703.1"/>
    </source>
</evidence>
<evidence type="ECO:0000313" key="5">
    <source>
        <dbReference type="Proteomes" id="UP001519309"/>
    </source>
</evidence>
<evidence type="ECO:0000256" key="1">
    <source>
        <dbReference type="ARBA" id="ARBA00005336"/>
    </source>
</evidence>
<dbReference type="SMART" id="SM01217">
    <property type="entry name" value="Fn3_like"/>
    <property type="match status" value="1"/>
</dbReference>
<evidence type="ECO:0000259" key="3">
    <source>
        <dbReference type="SMART" id="SM01217"/>
    </source>
</evidence>
<dbReference type="InterPro" id="IPR013783">
    <property type="entry name" value="Ig-like_fold"/>
</dbReference>